<dbReference type="GO" id="GO:0016712">
    <property type="term" value="F:oxidoreductase activity, acting on paired donors, with incorporation or reduction of molecular oxygen, reduced flavin or flavoprotein as one donor, and incorporation of one atom of oxygen"/>
    <property type="evidence" value="ECO:0007669"/>
    <property type="project" value="TreeGrafter"/>
</dbReference>
<dbReference type="InterPro" id="IPR001128">
    <property type="entry name" value="Cyt_P450"/>
</dbReference>
<evidence type="ECO:0008006" key="8">
    <source>
        <dbReference type="Google" id="ProtNLM"/>
    </source>
</evidence>
<dbReference type="GO" id="GO:0006082">
    <property type="term" value="P:organic acid metabolic process"/>
    <property type="evidence" value="ECO:0007669"/>
    <property type="project" value="TreeGrafter"/>
</dbReference>
<dbReference type="PRINTS" id="PR00385">
    <property type="entry name" value="P450"/>
</dbReference>
<dbReference type="GO" id="GO:0006805">
    <property type="term" value="P:xenobiotic metabolic process"/>
    <property type="evidence" value="ECO:0007669"/>
    <property type="project" value="TreeGrafter"/>
</dbReference>
<evidence type="ECO:0000256" key="4">
    <source>
        <dbReference type="ARBA" id="ARBA00023004"/>
    </source>
</evidence>
<dbReference type="GeneTree" id="ENSGT00940000163166"/>
<evidence type="ECO:0000313" key="6">
    <source>
        <dbReference type="Ensembl" id="ENSCABP00000017131.1"/>
    </source>
</evidence>
<evidence type="ECO:0000256" key="3">
    <source>
        <dbReference type="ARBA" id="ARBA00022723"/>
    </source>
</evidence>
<dbReference type="InterPro" id="IPR002401">
    <property type="entry name" value="Cyt_P450_E_grp-I"/>
</dbReference>
<keyword evidence="7" id="KW-1185">Reference proteome</keyword>
<dbReference type="PRINTS" id="PR00463">
    <property type="entry name" value="EP450I"/>
</dbReference>
<dbReference type="Pfam" id="PF00067">
    <property type="entry name" value="p450"/>
    <property type="match status" value="1"/>
</dbReference>
<dbReference type="SUPFAM" id="SSF48264">
    <property type="entry name" value="Cytochrome P450"/>
    <property type="match status" value="1"/>
</dbReference>
<reference evidence="6" key="2">
    <citation type="submission" date="2025-09" db="UniProtKB">
        <authorList>
            <consortium name="Ensembl"/>
        </authorList>
    </citation>
    <scope>IDENTIFICATION</scope>
</reference>
<dbReference type="Ensembl" id="ENSCABT00000018772.1">
    <property type="protein sequence ID" value="ENSCABP00000017131.1"/>
    <property type="gene ID" value="ENSCABG00000012725.1"/>
</dbReference>
<comment type="cofactor">
    <cofactor evidence="1 5">
        <name>heme</name>
        <dbReference type="ChEBI" id="CHEBI:30413"/>
    </cofactor>
</comment>
<feature type="binding site" description="axial binding residue" evidence="5">
    <location>
        <position position="438"/>
    </location>
    <ligand>
        <name>heme</name>
        <dbReference type="ChEBI" id="CHEBI:30413"/>
    </ligand>
    <ligandPart>
        <name>Fe</name>
        <dbReference type="ChEBI" id="CHEBI:18248"/>
    </ligandPart>
</feature>
<evidence type="ECO:0000256" key="1">
    <source>
        <dbReference type="ARBA" id="ARBA00001971"/>
    </source>
</evidence>
<organism evidence="6 7">
    <name type="scientific">Chelonoidis abingdonii</name>
    <name type="common">Abingdon island giant tortoise</name>
    <name type="synonym">Testudo abingdonii</name>
    <dbReference type="NCBI Taxonomy" id="106734"/>
    <lineage>
        <taxon>Eukaryota</taxon>
        <taxon>Metazoa</taxon>
        <taxon>Chordata</taxon>
        <taxon>Craniata</taxon>
        <taxon>Vertebrata</taxon>
        <taxon>Euteleostomi</taxon>
        <taxon>Archelosauria</taxon>
        <taxon>Testudinata</taxon>
        <taxon>Testudines</taxon>
        <taxon>Cryptodira</taxon>
        <taxon>Durocryptodira</taxon>
        <taxon>Testudinoidea</taxon>
        <taxon>Testudinidae</taxon>
        <taxon>Chelonoidis</taxon>
    </lineage>
</organism>
<sequence>MLTIYETLIGLVVFLLIVQFLKLQWAHRHLPPGPTPFPILGSLWQMNFKVDHDINLDPSMAEVYGNIFTLWLGHTPGVVLHGFQAVKDGLNTHLEEFSGQLKTPFFKRFANGKGITFSSGHIWKQQRRFGLMTLRKLGLGKKGLEHRIQEEARHLVEYFETVKGKSLDPSVPIVHAVSNVICAVVFGHRFSLEDETFHQLTEAFNCIFAFVNSFHFFLFEILPWLMHHLPGPQQKVNSCCEFVRSFIRKEIRSHKERGIPDEPQDFIDFYLAQIAKAKNDPASTYDEDNMNQSIFDLFLAGTETTATTLRWALLYMVAYPDIQEKVQKELDTVLGPFQLICYEDRKNLPYTNAVIHEIQRYCSIILITIPRESGKDTTLQGFPIPKGTLIVPNLDSVLFDPEKWESPRQFNPSRFLDKEGNFMIREAFLPFLTGSRVCLEEQLARSELFIFFANLLRAFTFTLPKGVKEISTKLVVRITMQPEPYELCVVPR</sequence>
<name>A0A8C0H2B8_CHEAB</name>
<keyword evidence="5" id="KW-0349">Heme</keyword>
<dbReference type="Gene3D" id="1.10.630.10">
    <property type="entry name" value="Cytochrome P450"/>
    <property type="match status" value="1"/>
</dbReference>
<dbReference type="InterPro" id="IPR050182">
    <property type="entry name" value="Cytochrome_P450_fam2"/>
</dbReference>
<dbReference type="AlphaFoldDB" id="A0A8C0H2B8"/>
<gene>
    <name evidence="6" type="primary">LOC116838570</name>
</gene>
<comment type="similarity">
    <text evidence="2">Belongs to the cytochrome P450 family.</text>
</comment>
<dbReference type="GO" id="GO:0005506">
    <property type="term" value="F:iron ion binding"/>
    <property type="evidence" value="ECO:0007669"/>
    <property type="project" value="InterPro"/>
</dbReference>
<evidence type="ECO:0000256" key="2">
    <source>
        <dbReference type="ARBA" id="ARBA00010617"/>
    </source>
</evidence>
<dbReference type="Proteomes" id="UP000694404">
    <property type="component" value="Unplaced"/>
</dbReference>
<keyword evidence="3 5" id="KW-0479">Metal-binding</keyword>
<keyword evidence="4 5" id="KW-0408">Iron</keyword>
<dbReference type="FunFam" id="1.10.630.10:FF:000176">
    <property type="entry name" value="Uncharacterized protein"/>
    <property type="match status" value="1"/>
</dbReference>
<dbReference type="PANTHER" id="PTHR24300">
    <property type="entry name" value="CYTOCHROME P450 508A4-RELATED"/>
    <property type="match status" value="1"/>
</dbReference>
<reference evidence="6" key="1">
    <citation type="submission" date="2025-08" db="UniProtKB">
        <authorList>
            <consortium name="Ensembl"/>
        </authorList>
    </citation>
    <scope>IDENTIFICATION</scope>
</reference>
<proteinExistence type="inferred from homology"/>
<protein>
    <recommendedName>
        <fullName evidence="8">Cytochrome P450 2J6-like</fullName>
    </recommendedName>
</protein>
<dbReference type="GO" id="GO:0020037">
    <property type="term" value="F:heme binding"/>
    <property type="evidence" value="ECO:0007669"/>
    <property type="project" value="InterPro"/>
</dbReference>
<evidence type="ECO:0000313" key="7">
    <source>
        <dbReference type="Proteomes" id="UP000694404"/>
    </source>
</evidence>
<evidence type="ECO:0000256" key="5">
    <source>
        <dbReference type="PIRSR" id="PIRSR602401-1"/>
    </source>
</evidence>
<accession>A0A8C0H2B8</accession>
<dbReference type="GO" id="GO:0005737">
    <property type="term" value="C:cytoplasm"/>
    <property type="evidence" value="ECO:0007669"/>
    <property type="project" value="TreeGrafter"/>
</dbReference>
<dbReference type="InterPro" id="IPR036396">
    <property type="entry name" value="Cyt_P450_sf"/>
</dbReference>
<dbReference type="PANTHER" id="PTHR24300:SF134">
    <property type="entry name" value="CYTOCHROME P450, FAMILY 2, SUBFAMILY AB, POLYPEPTIDE 2-RELATED"/>
    <property type="match status" value="1"/>
</dbReference>
<dbReference type="OMA" id="WWINFRA"/>